<dbReference type="Proteomes" id="UP000002036">
    <property type="component" value="Chromosome D"/>
</dbReference>
<name>C5DFW0_LACTC</name>
<dbReference type="OrthoDB" id="4037327at2759"/>
<evidence type="ECO:0000256" key="1">
    <source>
        <dbReference type="SAM" id="Phobius"/>
    </source>
</evidence>
<reference evidence="2 3" key="1">
    <citation type="journal article" date="2009" name="Genome Res.">
        <title>Comparative genomics of protoploid Saccharomycetaceae.</title>
        <authorList>
            <consortium name="The Genolevures Consortium"/>
            <person name="Souciet J.-L."/>
            <person name="Dujon B."/>
            <person name="Gaillardin C."/>
            <person name="Johnston M."/>
            <person name="Baret P.V."/>
            <person name="Cliften P."/>
            <person name="Sherman D.J."/>
            <person name="Weissenbach J."/>
            <person name="Westhof E."/>
            <person name="Wincker P."/>
            <person name="Jubin C."/>
            <person name="Poulain J."/>
            <person name="Barbe V."/>
            <person name="Segurens B."/>
            <person name="Artiguenave F."/>
            <person name="Anthouard V."/>
            <person name="Vacherie B."/>
            <person name="Val M.-E."/>
            <person name="Fulton R.S."/>
            <person name="Minx P."/>
            <person name="Wilson R."/>
            <person name="Durrens P."/>
            <person name="Jean G."/>
            <person name="Marck C."/>
            <person name="Martin T."/>
            <person name="Nikolski M."/>
            <person name="Rolland T."/>
            <person name="Seret M.-L."/>
            <person name="Casaregola S."/>
            <person name="Despons L."/>
            <person name="Fairhead C."/>
            <person name="Fischer G."/>
            <person name="Lafontaine I."/>
            <person name="Leh V."/>
            <person name="Lemaire M."/>
            <person name="de Montigny J."/>
            <person name="Neuveglise C."/>
            <person name="Thierry A."/>
            <person name="Blanc-Lenfle I."/>
            <person name="Bleykasten C."/>
            <person name="Diffels J."/>
            <person name="Fritsch E."/>
            <person name="Frangeul L."/>
            <person name="Goeffon A."/>
            <person name="Jauniaux N."/>
            <person name="Kachouri-Lafond R."/>
            <person name="Payen C."/>
            <person name="Potier S."/>
            <person name="Pribylova L."/>
            <person name="Ozanne C."/>
            <person name="Richard G.-F."/>
            <person name="Sacerdot C."/>
            <person name="Straub M.-L."/>
            <person name="Talla E."/>
        </authorList>
    </citation>
    <scope>NUCLEOTIDE SEQUENCE [LARGE SCALE GENOMIC DNA]</scope>
    <source>
        <strain evidence="3">ATCC 56472 / CBS 6340 / NRRL Y-8284</strain>
    </source>
</reference>
<organism evidence="2 3">
    <name type="scientific">Lachancea thermotolerans (strain ATCC 56472 / CBS 6340 / NRRL Y-8284)</name>
    <name type="common">Yeast</name>
    <name type="synonym">Kluyveromyces thermotolerans</name>
    <dbReference type="NCBI Taxonomy" id="559295"/>
    <lineage>
        <taxon>Eukaryota</taxon>
        <taxon>Fungi</taxon>
        <taxon>Dikarya</taxon>
        <taxon>Ascomycota</taxon>
        <taxon>Saccharomycotina</taxon>
        <taxon>Saccharomycetes</taxon>
        <taxon>Saccharomycetales</taxon>
        <taxon>Saccharomycetaceae</taxon>
        <taxon>Lachancea</taxon>
    </lineage>
</organism>
<feature type="transmembrane region" description="Helical" evidence="1">
    <location>
        <begin position="36"/>
        <end position="54"/>
    </location>
</feature>
<evidence type="ECO:0000313" key="2">
    <source>
        <dbReference type="EMBL" id="CAR22302.1"/>
    </source>
</evidence>
<dbReference type="RefSeq" id="XP_002552740.1">
    <property type="nucleotide sequence ID" value="XM_002552694.1"/>
</dbReference>
<protein>
    <submittedName>
        <fullName evidence="2">KLTH0D00374p</fullName>
    </submittedName>
</protein>
<keyword evidence="1" id="KW-1133">Transmembrane helix</keyword>
<dbReference type="FunCoup" id="C5DFW0">
    <property type="interactions" value="136"/>
</dbReference>
<dbReference type="GeneID" id="8294959"/>
<dbReference type="InParanoid" id="C5DFW0"/>
<dbReference type="EMBL" id="CU928168">
    <property type="protein sequence ID" value="CAR22302.1"/>
    <property type="molecule type" value="Genomic_DNA"/>
</dbReference>
<dbReference type="OMA" id="KRISNIX"/>
<dbReference type="KEGG" id="lth:KLTH0D00374g"/>
<feature type="transmembrane region" description="Helical" evidence="1">
    <location>
        <begin position="215"/>
        <end position="239"/>
    </location>
</feature>
<evidence type="ECO:0000313" key="3">
    <source>
        <dbReference type="Proteomes" id="UP000002036"/>
    </source>
</evidence>
<dbReference type="HOGENOM" id="CLU_708003_0_0_1"/>
<keyword evidence="1" id="KW-0472">Membrane</keyword>
<accession>C5DFW0</accession>
<feature type="transmembrane region" description="Helical" evidence="1">
    <location>
        <begin position="251"/>
        <end position="273"/>
    </location>
</feature>
<keyword evidence="3" id="KW-1185">Reference proteome</keyword>
<dbReference type="AlphaFoldDB" id="C5DFW0"/>
<sequence length="373" mass="43114">MNKACVPDKEAQNDFLPKFFYKSSLRWALDQLMRMPLFYLLLSSIVIDIVWFSIGNKLHSFWIHVPVFSSLLLQIKVTKAISNSIQRLCEIVIEEGPGMQEEQWDIAAARMNSHFYEQGLWPNSCCLYSGRQCHAAFRHLVMTPYNKKEEQIQASYSLDQQLPLEEQAAKVYIESVSRWWNTYTANLESSAQFHIENTLPQQEYRSKASWCFFKFIEVVMGQSSFGGMCFYSILLSLFFTSFTSFKNYDSLLGVWIGNAAGFSICGPLLFFVLRGADLDAPHLMAFWASVVAIEPHGDINKWGLVASHTNHYWNALNEESPRNFFFDSMDCRKAFKNRFSTSLLRNKGNSHIYSDLRKYIEEALEASKEINEK</sequence>
<dbReference type="Pfam" id="PF00674">
    <property type="entry name" value="DUP"/>
    <property type="match status" value="2"/>
</dbReference>
<proteinExistence type="predicted"/>
<keyword evidence="1" id="KW-0812">Transmembrane</keyword>
<gene>
    <name evidence="2" type="ordered locus">KLTH0D00374g</name>
</gene>
<dbReference type="InterPro" id="IPR001142">
    <property type="entry name" value="DUP/COS"/>
</dbReference>